<dbReference type="Proteomes" id="UP001215087">
    <property type="component" value="Unassembled WGS sequence"/>
</dbReference>
<comment type="caution">
    <text evidence="4">The sequence shown here is derived from an EMBL/GenBank/DDBJ whole genome shotgun (WGS) entry which is preliminary data.</text>
</comment>
<gene>
    <name evidence="4" type="ORF">PTZ04_20700</name>
</gene>
<evidence type="ECO:0000259" key="3">
    <source>
        <dbReference type="Pfam" id="PF18657"/>
    </source>
</evidence>
<feature type="domain" description="YDG" evidence="3">
    <location>
        <begin position="704"/>
        <end position="783"/>
    </location>
</feature>
<keyword evidence="5" id="KW-1185">Reference proteome</keyword>
<dbReference type="InterPro" id="IPR026906">
    <property type="entry name" value="LRR_5"/>
</dbReference>
<dbReference type="EMBL" id="JAQSVD010000017">
    <property type="protein sequence ID" value="MDE1472685.1"/>
    <property type="molecule type" value="Genomic_DNA"/>
</dbReference>
<feature type="chain" id="PRO_5045958144" evidence="2">
    <location>
        <begin position="38"/>
        <end position="975"/>
    </location>
</feature>
<accession>A0ABT5UXH3</accession>
<proteinExistence type="predicted"/>
<organism evidence="4 5">
    <name type="scientific">Eubacterium limosum</name>
    <dbReference type="NCBI Taxonomy" id="1736"/>
    <lineage>
        <taxon>Bacteria</taxon>
        <taxon>Bacillati</taxon>
        <taxon>Bacillota</taxon>
        <taxon>Clostridia</taxon>
        <taxon>Eubacteriales</taxon>
        <taxon>Eubacteriaceae</taxon>
        <taxon>Eubacterium</taxon>
    </lineage>
</organism>
<dbReference type="InterPro" id="IPR041248">
    <property type="entry name" value="YDG"/>
</dbReference>
<dbReference type="Pfam" id="PF18657">
    <property type="entry name" value="YDG"/>
    <property type="match status" value="5"/>
</dbReference>
<evidence type="ECO:0000256" key="1">
    <source>
        <dbReference type="SAM" id="MobiDB-lite"/>
    </source>
</evidence>
<feature type="domain" description="YDG" evidence="3">
    <location>
        <begin position="532"/>
        <end position="609"/>
    </location>
</feature>
<name>A0ABT5UXH3_EUBLI</name>
<dbReference type="RefSeq" id="WP_274703025.1">
    <property type="nucleotide sequence ID" value="NZ_JAQSVD010000017.1"/>
</dbReference>
<evidence type="ECO:0000313" key="5">
    <source>
        <dbReference type="Proteomes" id="UP001215087"/>
    </source>
</evidence>
<dbReference type="Pfam" id="PF13306">
    <property type="entry name" value="LRR_5"/>
    <property type="match status" value="1"/>
</dbReference>
<feature type="domain" description="YDG" evidence="3">
    <location>
        <begin position="618"/>
        <end position="697"/>
    </location>
</feature>
<keyword evidence="2" id="KW-0732">Signal</keyword>
<evidence type="ECO:0000313" key="4">
    <source>
        <dbReference type="EMBL" id="MDE1472685.1"/>
    </source>
</evidence>
<feature type="region of interest" description="Disordered" evidence="1">
    <location>
        <begin position="583"/>
        <end position="605"/>
    </location>
</feature>
<protein>
    <submittedName>
        <fullName evidence="4">YDG domain-containing protein</fullName>
    </submittedName>
</protein>
<dbReference type="InterPro" id="IPR053139">
    <property type="entry name" value="Surface_bspA-like"/>
</dbReference>
<dbReference type="Gene3D" id="3.80.10.10">
    <property type="entry name" value="Ribonuclease Inhibitor"/>
    <property type="match status" value="2"/>
</dbReference>
<feature type="non-terminal residue" evidence="4">
    <location>
        <position position="975"/>
    </location>
</feature>
<dbReference type="SUPFAM" id="SSF52058">
    <property type="entry name" value="L domain-like"/>
    <property type="match status" value="1"/>
</dbReference>
<evidence type="ECO:0000256" key="2">
    <source>
        <dbReference type="SAM" id="SignalP"/>
    </source>
</evidence>
<feature type="signal peptide" evidence="2">
    <location>
        <begin position="1"/>
        <end position="37"/>
    </location>
</feature>
<reference evidence="4 5" key="1">
    <citation type="submission" date="2023-02" db="EMBL/GenBank/DDBJ databases">
        <title>Comparative genome analysis of Eubacterium limosum species.</title>
        <authorList>
            <person name="Bak J.E."/>
        </authorList>
    </citation>
    <scope>NUCLEOTIDE SEQUENCE [LARGE SCALE GENOMIC DNA]</scope>
    <source>
        <strain evidence="4 5">KGMB01548</strain>
    </source>
</reference>
<dbReference type="InterPro" id="IPR032675">
    <property type="entry name" value="LRR_dom_sf"/>
</dbReference>
<dbReference type="PANTHER" id="PTHR45661">
    <property type="entry name" value="SURFACE ANTIGEN"/>
    <property type="match status" value="1"/>
</dbReference>
<feature type="domain" description="YDG" evidence="3">
    <location>
        <begin position="360"/>
        <end position="438"/>
    </location>
</feature>
<dbReference type="PANTHER" id="PTHR45661:SF3">
    <property type="entry name" value="IG-LIKE DOMAIN-CONTAINING PROTEIN"/>
    <property type="match status" value="1"/>
</dbReference>
<feature type="domain" description="YDG" evidence="3">
    <location>
        <begin position="446"/>
        <end position="524"/>
    </location>
</feature>
<sequence length="975" mass="101281">MDVAVKKFRGAGVLKTALLLLAALLGLLAFGAGTARAEEGAVVYGLYDTDHQVYACDDKGTKKNPDEVIGNGTVTNVFVADGVTKIEDSAFQYCGALKEITMSDTVTEIGDHTFSYSGLANIIWPKNLTKIKIGFDAFSICHDLKEVALPDADIEIDGNAFYDSGLTSITFPENPENSIILNSDAFRFAGNLTTITLPETVTEIGESVFFDTGLTSVTLPENLKSIGPSAFQHCANLTRIVLSGATPPTVEDDAFANTPSSRYMVLTGAAATSDEYNGGWAGFTKTKALGTGEVSLPSITDQTYTGSAFEPDIGIPGTKDTDYQVTYENNTNAGTATAHITADGCLGMYTGAADVNFTITPAPLTIEGLSAQSRSYNGTAAVTLTGGNLKGIFGGDDVSIAMPAEGTVADANKGTEKPVTYTLPALQGSQKDNYSLTAPELKANITAAPLTIEGLSAKSRPYDGSTAVTLTGGSLKGVIGSEDVSIAMPAEGTVADANKGTEKPVTYTLPALQGSQKDNYSLTAPELKANITAAPLTIEGLSAQSRPYDGSTAVTLTGGSLKGVIGSEDVSIVMPMEGTVSDASKGTGKAVTYTPPELQGSDKGNYSLTVPEVKADITPAPLTIEGLSAQSRPYDGSTAVTLTGKGSLEGVIGSEKVSVEMPNQGTFEDANVGTAKAVSYAAPLTGEDKDNYRLTASTLEADITPAPLTLADGAIAAKTYDGTTGTAVESVSFAGLQNNEALIKDTDYTAAAAFTDAAAGDDKAAAITVKLMANAKTANYTLEGPETIAVKGNIAKATPAYELPKDLTAVYGQTLKDVVLPAGFSWQDDESTAVGNAGSNTFKATYTPEDTANYQIVADIEVTIEVSKATPAYDVPENRTAIYGQTLKDVVLPAGFSWQDPEDTAVGNAGSNTFKVTYTPADPANYQTIADIEVTIEVSKATPAYELPKDRTAVYGQTLKDVALPAGFSWQANES</sequence>